<evidence type="ECO:0000313" key="10">
    <source>
        <dbReference type="Proteomes" id="UP001549321"/>
    </source>
</evidence>
<gene>
    <name evidence="9" type="ORF">ABIE08_002032</name>
</gene>
<feature type="transmembrane region" description="Helical" evidence="7">
    <location>
        <begin position="45"/>
        <end position="73"/>
    </location>
</feature>
<feature type="transmembrane region" description="Helical" evidence="7">
    <location>
        <begin position="85"/>
        <end position="103"/>
    </location>
</feature>
<evidence type="ECO:0000256" key="4">
    <source>
        <dbReference type="ARBA" id="ARBA00022989"/>
    </source>
</evidence>
<feature type="transmembrane region" description="Helical" evidence="7">
    <location>
        <begin position="427"/>
        <end position="451"/>
    </location>
</feature>
<feature type="transmembrane region" description="Helical" evidence="7">
    <location>
        <begin position="109"/>
        <end position="127"/>
    </location>
</feature>
<evidence type="ECO:0000259" key="8">
    <source>
        <dbReference type="Pfam" id="PF13515"/>
    </source>
</evidence>
<dbReference type="Pfam" id="PF13515">
    <property type="entry name" value="FUSC_2"/>
    <property type="match status" value="1"/>
</dbReference>
<comment type="caution">
    <text evidence="9">The sequence shown here is derived from an EMBL/GenBank/DDBJ whole genome shotgun (WGS) entry which is preliminary data.</text>
</comment>
<dbReference type="EMBL" id="JBEPSM010000001">
    <property type="protein sequence ID" value="MET4634119.1"/>
    <property type="molecule type" value="Genomic_DNA"/>
</dbReference>
<keyword evidence="3 7" id="KW-0812">Transmembrane</keyword>
<sequence>MVVATAVASAIVVQRMHYKPAEWLVNLTRLNPKAAWPWRQSIRLALAVTVPMVVGLMIGQTEAAIMVSLGALLNSIKVQSGPYSVRLHNFLIIVPIAMSGYVLGAMVSGHGLLTLVMLVLVGILSGLISGYGAVFSKAAMQMMMLAVIAGAGDPPASVWLPAVLFAGGAAFAALLLGIQAALDSHLPERTTLAHLLHALAHLSRLDADPPAAHGGSALDTPFEQQRRHVTDAMLKAYSDLLETRLGNEGSTQDSDHRAAILSTASLIFSTLVAGGNTPEALHTASHRLEQIADAVAKRGGRPAAAKPTPDAPPLVRYVGRLCDEIWPGEARRAPAESGALRPHPMHAPAWLERRWWLDRIGRLTPGRDVVISALRLALCLALAFAAQSYLGGVRSYWIPLCVVIVLKPDLGSVFVRAMQRSIGTMVGVVFGVVILTLIPKGIWLLACMAALGVVLPAAGQRGYAMQCAFQTPLMLILIDMTAQGTVDFGPQRLVDTLVGSAIAVVFGYLIWPRDPAPEIRQSFDRAVAASEAYLRAACAIGTGDKRAAEGQLFSAMTVAYRSLSNVRAGLQRAIAEPPPASREAAAWFPAVVEAERLCDRITGLAQLHLSGAVTLDPASVERRVAMLEGLRTGSAAGGTEAPEALVAASPDADAAFQEIDFELARLSQLMQPAQ</sequence>
<comment type="subcellular location">
    <subcellularLocation>
        <location evidence="1">Cell membrane</location>
        <topology evidence="1">Multi-pass membrane protein</topology>
    </subcellularLocation>
</comment>
<evidence type="ECO:0000256" key="2">
    <source>
        <dbReference type="ARBA" id="ARBA00022475"/>
    </source>
</evidence>
<keyword evidence="10" id="KW-1185">Reference proteome</keyword>
<dbReference type="Proteomes" id="UP001549321">
    <property type="component" value="Unassembled WGS sequence"/>
</dbReference>
<evidence type="ECO:0000313" key="9">
    <source>
        <dbReference type="EMBL" id="MET4634119.1"/>
    </source>
</evidence>
<organism evidence="9 10">
    <name type="scientific">Kaistia defluvii</name>
    <dbReference type="NCBI Taxonomy" id="410841"/>
    <lineage>
        <taxon>Bacteria</taxon>
        <taxon>Pseudomonadati</taxon>
        <taxon>Pseudomonadota</taxon>
        <taxon>Alphaproteobacteria</taxon>
        <taxon>Hyphomicrobiales</taxon>
        <taxon>Kaistiaceae</taxon>
        <taxon>Kaistia</taxon>
    </lineage>
</organism>
<feature type="transmembrane region" description="Helical" evidence="7">
    <location>
        <begin position="158"/>
        <end position="182"/>
    </location>
</feature>
<keyword evidence="2" id="KW-1003">Cell membrane</keyword>
<name>A0ABV2QYM3_9HYPH</name>
<reference evidence="9 10" key="1">
    <citation type="submission" date="2024-06" db="EMBL/GenBank/DDBJ databases">
        <title>Sorghum-associated microbial communities from plants grown in Nebraska, USA.</title>
        <authorList>
            <person name="Schachtman D."/>
        </authorList>
    </citation>
    <scope>NUCLEOTIDE SEQUENCE [LARGE SCALE GENOMIC DNA]</scope>
    <source>
        <strain evidence="9 10">3207</strain>
    </source>
</reference>
<evidence type="ECO:0000256" key="6">
    <source>
        <dbReference type="ARBA" id="ARBA00043993"/>
    </source>
</evidence>
<keyword evidence="5 7" id="KW-0472">Membrane</keyword>
<comment type="similarity">
    <text evidence="6">Belongs to the YccS/YhfK family.</text>
</comment>
<evidence type="ECO:0000256" key="7">
    <source>
        <dbReference type="SAM" id="Phobius"/>
    </source>
</evidence>
<accession>A0ABV2QYM3</accession>
<keyword evidence="4 7" id="KW-1133">Transmembrane helix</keyword>
<dbReference type="PANTHER" id="PTHR30509:SF9">
    <property type="entry name" value="MULTIDRUG RESISTANCE PROTEIN MDTO"/>
    <property type="match status" value="1"/>
</dbReference>
<dbReference type="InterPro" id="IPR049453">
    <property type="entry name" value="Memb_transporter_dom"/>
</dbReference>
<evidence type="ECO:0000256" key="3">
    <source>
        <dbReference type="ARBA" id="ARBA00022692"/>
    </source>
</evidence>
<feature type="domain" description="Integral membrane bound transporter" evidence="8">
    <location>
        <begin position="383"/>
        <end position="506"/>
    </location>
</feature>
<feature type="transmembrane region" description="Helical" evidence="7">
    <location>
        <begin position="369"/>
        <end position="390"/>
    </location>
</feature>
<dbReference type="PANTHER" id="PTHR30509">
    <property type="entry name" value="P-HYDROXYBENZOIC ACID EFFLUX PUMP SUBUNIT-RELATED"/>
    <property type="match status" value="1"/>
</dbReference>
<evidence type="ECO:0000256" key="1">
    <source>
        <dbReference type="ARBA" id="ARBA00004651"/>
    </source>
</evidence>
<protein>
    <submittedName>
        <fullName evidence="9">Membrane protein YccC</fullName>
    </submittedName>
</protein>
<evidence type="ECO:0000256" key="5">
    <source>
        <dbReference type="ARBA" id="ARBA00023136"/>
    </source>
</evidence>
<proteinExistence type="inferred from homology"/>
<feature type="transmembrane region" description="Helical" evidence="7">
    <location>
        <begin position="396"/>
        <end position="415"/>
    </location>
</feature>